<organism evidence="2 4">
    <name type="scientific">Kurthia zopfii</name>
    <dbReference type="NCBI Taxonomy" id="1650"/>
    <lineage>
        <taxon>Bacteria</taxon>
        <taxon>Bacillati</taxon>
        <taxon>Bacillota</taxon>
        <taxon>Bacilli</taxon>
        <taxon>Bacillales</taxon>
        <taxon>Caryophanaceae</taxon>
        <taxon>Kurthia</taxon>
    </lineage>
</organism>
<sequence length="552" mass="62811">MKFKGFYFTTLLILLFIVFETKVQASGNHHDTLILYSAAQKSPPIVEQIDAMISPYTKSKVLSYDELRESDLKGVKSVIYIGLKKEKVNLLANHDWKQQKMVIIGENIEQFKGFESIKRGQKEQIAAINGIPYEKTFQIQVIKDATVKSIVTEKSNGRGRTVILGNENKYYIPVTSMPQQLQWAIQPEIVDFFEWTTTNKRRSVIVIDQITPNTKVERLSDMAQALKDAKVPVVLAVQPLGQGDEKNRLTTFAENKKLRKKIIELQKDGATILLSGLKPVTEEASLLQSEFWQIDRDQPMKEAMDSKGIASINQNDFASENQFNDLRHEIGKKEQQITNEIWNEAIDESVNSGIIPTSLTIENDVASKYVYKELSKKTTSFIGNVQFGDSKNDRVLQPTVIHSNLLSDTAVFPINLQPNNKMDEQIAQLQQIEGAFAGVKIHVDDSLELLNSTIQKMDSATSFQWVTPQELRGEIQSDLVEITSSSSGDVTVEKPNKLLFQLKMLYKNNLFEFVLWILFGLVLLFVLLFFLNIIRLRMSLKKRLFEERKPNG</sequence>
<keyword evidence="5" id="KW-1185">Reference proteome</keyword>
<keyword evidence="1" id="KW-0472">Membrane</keyword>
<evidence type="ECO:0000256" key="1">
    <source>
        <dbReference type="SAM" id="Phobius"/>
    </source>
</evidence>
<comment type="caution">
    <text evidence="2">The sequence shown here is derived from an EMBL/GenBank/DDBJ whole genome shotgun (WGS) entry which is preliminary data.</text>
</comment>
<dbReference type="Proteomes" id="UP000254330">
    <property type="component" value="Unassembled WGS sequence"/>
</dbReference>
<evidence type="ECO:0000313" key="4">
    <source>
        <dbReference type="Proteomes" id="UP000254330"/>
    </source>
</evidence>
<proteinExistence type="predicted"/>
<keyword evidence="1" id="KW-0812">Transmembrane</keyword>
<accession>A0A8B4QAZ5</accession>
<evidence type="ECO:0000313" key="5">
    <source>
        <dbReference type="Proteomes" id="UP000294641"/>
    </source>
</evidence>
<feature type="transmembrane region" description="Helical" evidence="1">
    <location>
        <begin position="513"/>
        <end position="534"/>
    </location>
</feature>
<dbReference type="EMBL" id="SNZG01000006">
    <property type="protein sequence ID" value="TDR41376.1"/>
    <property type="molecule type" value="Genomic_DNA"/>
</dbReference>
<keyword evidence="1" id="KW-1133">Transmembrane helix</keyword>
<dbReference type="Proteomes" id="UP000294641">
    <property type="component" value="Unassembled WGS sequence"/>
</dbReference>
<reference evidence="3 5" key="2">
    <citation type="submission" date="2019-03" db="EMBL/GenBank/DDBJ databases">
        <title>Genomic Encyclopedia of Type Strains, Phase IV (KMG-IV): sequencing the most valuable type-strain genomes for metagenomic binning, comparative biology and taxonomic classification.</title>
        <authorList>
            <person name="Goeker M."/>
        </authorList>
    </citation>
    <scope>NUCLEOTIDE SEQUENCE [LARGE SCALE GENOMIC DNA]</scope>
    <source>
        <strain evidence="3 5">DSM 20580</strain>
    </source>
</reference>
<evidence type="ECO:0000313" key="3">
    <source>
        <dbReference type="EMBL" id="TDR41376.1"/>
    </source>
</evidence>
<dbReference type="RefSeq" id="WP_109348950.1">
    <property type="nucleotide sequence ID" value="NZ_BJUE01000003.1"/>
</dbReference>
<evidence type="ECO:0000313" key="2">
    <source>
        <dbReference type="EMBL" id="STX09881.1"/>
    </source>
</evidence>
<dbReference type="InterPro" id="IPR018763">
    <property type="entry name" value="DUF2334"/>
</dbReference>
<reference evidence="2 4" key="1">
    <citation type="submission" date="2018-06" db="EMBL/GenBank/DDBJ databases">
        <authorList>
            <consortium name="Pathogen Informatics"/>
            <person name="Doyle S."/>
        </authorList>
    </citation>
    <scope>NUCLEOTIDE SEQUENCE [LARGE SCALE GENOMIC DNA]</scope>
    <source>
        <strain evidence="2 4">NCTC10597</strain>
    </source>
</reference>
<dbReference type="AlphaFoldDB" id="A0A8B4QAZ5"/>
<dbReference type="Pfam" id="PF10096">
    <property type="entry name" value="DUF2334"/>
    <property type="match status" value="1"/>
</dbReference>
<dbReference type="EMBL" id="UGNP01000001">
    <property type="protein sequence ID" value="STX09881.1"/>
    <property type="molecule type" value="Genomic_DNA"/>
</dbReference>
<name>A0A8B4QAZ5_9BACL</name>
<gene>
    <name evidence="3" type="ORF">DFR61_10674</name>
    <name evidence="2" type="ORF">NCTC10597_01588</name>
</gene>
<protein>
    <submittedName>
        <fullName evidence="3">Uncharacterized protein YdaL</fullName>
    </submittedName>
    <submittedName>
        <fullName evidence="2">Uncharacterized protein conserved in bacteria</fullName>
    </submittedName>
</protein>